<dbReference type="InterPro" id="IPR013225">
    <property type="entry name" value="PaaX_C"/>
</dbReference>
<accession>A0A9Q2RZ86</accession>
<gene>
    <name evidence="4" type="ORF">JQX41_07860</name>
    <name evidence="5" type="ORF">JQX48_07865</name>
</gene>
<dbReference type="InterPro" id="IPR036390">
    <property type="entry name" value="WH_DNA-bd_sf"/>
</dbReference>
<feature type="region of interest" description="Disordered" evidence="1">
    <location>
        <begin position="81"/>
        <end position="101"/>
    </location>
</feature>
<dbReference type="Proteomes" id="UP000755667">
    <property type="component" value="Unassembled WGS sequence"/>
</dbReference>
<dbReference type="EMBL" id="JAFBXF010000004">
    <property type="protein sequence ID" value="MBM2416879.1"/>
    <property type="molecule type" value="Genomic_DNA"/>
</dbReference>
<dbReference type="EMBL" id="JAFBXE010000004">
    <property type="protein sequence ID" value="MBM2412211.1"/>
    <property type="molecule type" value="Genomic_DNA"/>
</dbReference>
<dbReference type="AlphaFoldDB" id="A0A9Q2RZ86"/>
<dbReference type="InterPro" id="IPR012906">
    <property type="entry name" value="PaaX-like_N"/>
</dbReference>
<feature type="domain" description="Transcriptional repressor PaaX-like N-terminal" evidence="2">
    <location>
        <begin position="22"/>
        <end position="88"/>
    </location>
</feature>
<dbReference type="OrthoDB" id="2270427at2"/>
<sequence length="264" mass="29441">MTDADFAQLVTRVLGSSTPRVWSLLVTMFGDLALAPQARLSGGTVNAITASIGIKPEATRVALHRLRKEDWIESHRTGRQTRYGLTPHGRTQTTAAAPRVYGPAPTDQHAYLVLENPTLPTDWHTKQDMATTVQIGPKAVVTTASAKTDQHLQLVLTNEMELPRWISDKLCPPDIQNASRDLSQRFRKILDDHALDELTLLQRTAIRVVVVHEWRRLILRTPAFPETLLPDQWHGAECRTAFHKLLTRLPVPILAALEDAIEAG</sequence>
<dbReference type="GO" id="GO:0006351">
    <property type="term" value="P:DNA-templated transcription"/>
    <property type="evidence" value="ECO:0007669"/>
    <property type="project" value="InterPro"/>
</dbReference>
<dbReference type="PIRSF" id="PIRSF020623">
    <property type="entry name" value="PaaX"/>
    <property type="match status" value="1"/>
</dbReference>
<organism evidence="4 6">
    <name type="scientific">Marivita cryptomonadis</name>
    <dbReference type="NCBI Taxonomy" id="505252"/>
    <lineage>
        <taxon>Bacteria</taxon>
        <taxon>Pseudomonadati</taxon>
        <taxon>Pseudomonadota</taxon>
        <taxon>Alphaproteobacteria</taxon>
        <taxon>Rhodobacterales</taxon>
        <taxon>Roseobacteraceae</taxon>
        <taxon>Marivita</taxon>
    </lineage>
</organism>
<keyword evidence="7" id="KW-1185">Reference proteome</keyword>
<evidence type="ECO:0000313" key="6">
    <source>
        <dbReference type="Proteomes" id="UP000755667"/>
    </source>
</evidence>
<dbReference type="Proteomes" id="UP000809440">
    <property type="component" value="Unassembled WGS sequence"/>
</dbReference>
<comment type="caution">
    <text evidence="4">The sequence shown here is derived from an EMBL/GenBank/DDBJ whole genome shotgun (WGS) entry which is preliminary data.</text>
</comment>
<dbReference type="Pfam" id="PF07848">
    <property type="entry name" value="PaaX"/>
    <property type="match status" value="1"/>
</dbReference>
<dbReference type="RefSeq" id="WP_085629035.1">
    <property type="nucleotide sequence ID" value="NZ_JAFBWU010000004.1"/>
</dbReference>
<proteinExistence type="predicted"/>
<dbReference type="PANTHER" id="PTHR30319">
    <property type="entry name" value="PHENYLACETIC ACID REGULATOR-RELATED TRANSCRIPTIONAL REPRESSOR"/>
    <property type="match status" value="1"/>
</dbReference>
<dbReference type="InterPro" id="IPR036388">
    <property type="entry name" value="WH-like_DNA-bd_sf"/>
</dbReference>
<dbReference type="PANTHER" id="PTHR30319:SF1">
    <property type="entry name" value="TRANSCRIPTIONAL REPRESSOR PAAX"/>
    <property type="match status" value="1"/>
</dbReference>
<evidence type="ECO:0000313" key="4">
    <source>
        <dbReference type="EMBL" id="MBM2412211.1"/>
    </source>
</evidence>
<dbReference type="Gene3D" id="1.10.10.10">
    <property type="entry name" value="Winged helix-like DNA-binding domain superfamily/Winged helix DNA-binding domain"/>
    <property type="match status" value="1"/>
</dbReference>
<dbReference type="Pfam" id="PF08223">
    <property type="entry name" value="PaaX_C"/>
    <property type="match status" value="1"/>
</dbReference>
<protein>
    <submittedName>
        <fullName evidence="4">PaaX family transcriptional regulator</fullName>
    </submittedName>
</protein>
<evidence type="ECO:0000313" key="7">
    <source>
        <dbReference type="Proteomes" id="UP000809440"/>
    </source>
</evidence>
<name>A0A9Q2RZ86_9RHOB</name>
<dbReference type="Gene3D" id="3.30.70.2670">
    <property type="match status" value="1"/>
</dbReference>
<evidence type="ECO:0000256" key="1">
    <source>
        <dbReference type="SAM" id="MobiDB-lite"/>
    </source>
</evidence>
<evidence type="ECO:0000313" key="5">
    <source>
        <dbReference type="EMBL" id="MBM2416879.1"/>
    </source>
</evidence>
<dbReference type="InterPro" id="IPR011965">
    <property type="entry name" value="PaaX_trns_reg"/>
</dbReference>
<evidence type="ECO:0000259" key="2">
    <source>
        <dbReference type="Pfam" id="PF07848"/>
    </source>
</evidence>
<feature type="domain" description="Transcriptional repressor PaaX-like C-terminal" evidence="3">
    <location>
        <begin position="175"/>
        <end position="249"/>
    </location>
</feature>
<dbReference type="GeneID" id="62640765"/>
<dbReference type="Gene3D" id="1.20.58.1460">
    <property type="match status" value="1"/>
</dbReference>
<dbReference type="SUPFAM" id="SSF46785">
    <property type="entry name" value="Winged helix' DNA-binding domain"/>
    <property type="match status" value="1"/>
</dbReference>
<reference evidence="4 7" key="1">
    <citation type="submission" date="2021-01" db="EMBL/GenBank/DDBJ databases">
        <title>Diatom-associated Roseobacters Show Island Model of Population Structure.</title>
        <authorList>
            <person name="Qu L."/>
            <person name="Feng X."/>
            <person name="Chen Y."/>
            <person name="Li L."/>
            <person name="Wang X."/>
            <person name="Hu Z."/>
            <person name="Wang H."/>
            <person name="Luo H."/>
        </authorList>
    </citation>
    <scope>NUCLEOTIDE SEQUENCE</scope>
    <source>
        <strain evidence="5 7">CC28-63</strain>
        <strain evidence="4">CC28-69</strain>
    </source>
</reference>
<evidence type="ECO:0000259" key="3">
    <source>
        <dbReference type="Pfam" id="PF08223"/>
    </source>
</evidence>